<dbReference type="UniPathway" id="UPA00143"/>
<feature type="non-terminal residue" evidence="10">
    <location>
        <position position="1"/>
    </location>
</feature>
<accession>Q2TAI1</accession>
<keyword evidence="3 6" id="KW-0863">Zinc-finger</keyword>
<keyword evidence="2" id="KW-0479">Metal-binding</keyword>
<evidence type="ECO:0000256" key="2">
    <source>
        <dbReference type="ARBA" id="ARBA00022723"/>
    </source>
</evidence>
<dbReference type="PANTHER" id="PTHR15493:SF1">
    <property type="entry name" value="F-BOX ONLY PROTEIN 43"/>
    <property type="match status" value="1"/>
</dbReference>
<comment type="pathway">
    <text evidence="1">Protein modification; protein ubiquitination.</text>
</comment>
<evidence type="ECO:0000259" key="9">
    <source>
        <dbReference type="PROSITE" id="PS51872"/>
    </source>
</evidence>
<dbReference type="GO" id="GO:0045835">
    <property type="term" value="P:negative regulation of meiotic nuclear division"/>
    <property type="evidence" value="ECO:0007669"/>
    <property type="project" value="InterPro"/>
</dbReference>
<feature type="signal peptide" evidence="8">
    <location>
        <begin position="1"/>
        <end position="21"/>
    </location>
</feature>
<evidence type="ECO:0000256" key="6">
    <source>
        <dbReference type="PROSITE-ProRule" id="PRU01220"/>
    </source>
</evidence>
<evidence type="ECO:0000256" key="5">
    <source>
        <dbReference type="ARBA" id="ARBA00022833"/>
    </source>
</evidence>
<dbReference type="GO" id="GO:0005634">
    <property type="term" value="C:nucleus"/>
    <property type="evidence" value="ECO:0007669"/>
    <property type="project" value="TreeGrafter"/>
</dbReference>
<evidence type="ECO:0000256" key="7">
    <source>
        <dbReference type="SAM" id="MobiDB-lite"/>
    </source>
</evidence>
<feature type="region of interest" description="Disordered" evidence="7">
    <location>
        <begin position="53"/>
        <end position="84"/>
    </location>
</feature>
<keyword evidence="4" id="KW-0833">Ubl conjugation pathway</keyword>
<feature type="chain" id="PRO_5004215975" evidence="8">
    <location>
        <begin position="22"/>
        <end position="690"/>
    </location>
</feature>
<dbReference type="PROSITE" id="PS51872">
    <property type="entry name" value="ZF_ZBR"/>
    <property type="match status" value="1"/>
</dbReference>
<dbReference type="InterPro" id="IPR002867">
    <property type="entry name" value="IBR_dom"/>
</dbReference>
<name>Q2TAI1_XENLA</name>
<dbReference type="InterPro" id="IPR036047">
    <property type="entry name" value="F-box-like_dom_sf"/>
</dbReference>
<dbReference type="GO" id="GO:0007088">
    <property type="term" value="P:regulation of mitotic nuclear division"/>
    <property type="evidence" value="ECO:0007669"/>
    <property type="project" value="InterPro"/>
</dbReference>
<evidence type="ECO:0000256" key="3">
    <source>
        <dbReference type="ARBA" id="ARBA00022771"/>
    </source>
</evidence>
<proteinExistence type="evidence at transcript level"/>
<dbReference type="InterPro" id="IPR001810">
    <property type="entry name" value="F-box_dom"/>
</dbReference>
<evidence type="ECO:0000256" key="4">
    <source>
        <dbReference type="ARBA" id="ARBA00022786"/>
    </source>
</evidence>
<dbReference type="InterPro" id="IPR044064">
    <property type="entry name" value="ZF_ZBR"/>
</dbReference>
<feature type="domain" description="ZBR-type" evidence="9">
    <location>
        <begin position="618"/>
        <end position="666"/>
    </location>
</feature>
<evidence type="ECO:0000256" key="1">
    <source>
        <dbReference type="ARBA" id="ARBA00004906"/>
    </source>
</evidence>
<keyword evidence="8" id="KW-0732">Signal</keyword>
<evidence type="ECO:0000256" key="8">
    <source>
        <dbReference type="SAM" id="SignalP"/>
    </source>
</evidence>
<dbReference type="EMBL" id="BC110919">
    <property type="protein sequence ID" value="AAI10920.1"/>
    <property type="molecule type" value="mRNA"/>
</dbReference>
<dbReference type="SMART" id="SM00647">
    <property type="entry name" value="IBR"/>
    <property type="match status" value="1"/>
</dbReference>
<dbReference type="AlphaFoldDB" id="Q2TAI1"/>
<keyword evidence="5" id="KW-0862">Zinc</keyword>
<dbReference type="InterPro" id="IPR047147">
    <property type="entry name" value="FBX5_43"/>
</dbReference>
<dbReference type="Gene3D" id="1.20.1280.50">
    <property type="match status" value="1"/>
</dbReference>
<dbReference type="GO" id="GO:0016567">
    <property type="term" value="P:protein ubiquitination"/>
    <property type="evidence" value="ECO:0007669"/>
    <property type="project" value="UniProtKB-UniPathway"/>
</dbReference>
<dbReference type="FunFam" id="2.20.25.20:FF:000006">
    <property type="entry name" value="F-box only protein 5"/>
    <property type="match status" value="1"/>
</dbReference>
<organism evidence="10">
    <name type="scientific">Xenopus laevis</name>
    <name type="common">African clawed frog</name>
    <dbReference type="NCBI Taxonomy" id="8355"/>
    <lineage>
        <taxon>Eukaryota</taxon>
        <taxon>Metazoa</taxon>
        <taxon>Chordata</taxon>
        <taxon>Craniata</taxon>
        <taxon>Vertebrata</taxon>
        <taxon>Euteleostomi</taxon>
        <taxon>Amphibia</taxon>
        <taxon>Batrachia</taxon>
        <taxon>Anura</taxon>
        <taxon>Pipoidea</taxon>
        <taxon>Pipidae</taxon>
        <taxon>Xenopodinae</taxon>
        <taxon>Xenopus</taxon>
        <taxon>Xenopus</taxon>
    </lineage>
</organism>
<feature type="region of interest" description="Disordered" evidence="7">
    <location>
        <begin position="190"/>
        <end position="219"/>
    </location>
</feature>
<dbReference type="Gene3D" id="2.20.25.20">
    <property type="match status" value="1"/>
</dbReference>
<dbReference type="GO" id="GO:0008270">
    <property type="term" value="F:zinc ion binding"/>
    <property type="evidence" value="ECO:0007669"/>
    <property type="project" value="UniProtKB-KW"/>
</dbReference>
<protein>
    <submittedName>
        <fullName evidence="10">LOC733440 protein</fullName>
    </submittedName>
</protein>
<gene>
    <name evidence="10" type="primary">LOC733440</name>
</gene>
<sequence length="690" mass="76730">FCTFSWFSSVLLILSKRYSPGDPPGKIQAYRRKKQEMAHRCSLLENFSVHPSTTTGAKKKVDHQDTSISVSQDSGYSDSLKGFSPDSHKSGNLLETVTEAYENSENIDPTLILSPINHELSWGADTRESKQLVPIYETPRISKRDFSLRRRLLISKATSGGNLDFDASACSAKSYGREKSLRSISSYEGSLSNSFADSPRNSSYKPTATSTLKTEPESGTSCKKWRLSFAQQRSSTLDDSKSDSIPLPEVENISPVQHSLASSNDDRIPYEENIFGAPTTPTCNLIAKEEFQTPISNLAASLSFNLCTPGVAHDSDFDISVTEDSAFHSLSLDKSQDSITDHEGSFQELIQKPRETPKAAHNKSRLRKLDRCRRLSTLRERGSQSEEEGIEAPLLSSSYKLKVARASVTEENEFSSDESRVHSLLSSNDLTGTPALRVLHEMLLRSNQKRPQQATVQDLLGSSCCFELPVDSLSGLIGRKMGLETIDILAELKHRNLKHILASILAHVNVESICSMCQVSRDWRDVVLQDKRTHQRKKAYLKNLKTEADQGRQLSLEDSATRLNILSRSALRSVQIQARSAFQTPTSSFTPGDKKPIQSASKHQEYLKVAKTLFTDEALKPCPRCQYPAKYQALKKRGKCSRKDCGFDFCILCLCTFHGSKECGTGSAKRIPKKEALPGSAQSKRNLKRL</sequence>
<dbReference type="CDD" id="cd20365">
    <property type="entry name" value="BRcat_RBR_FBXO43"/>
    <property type="match status" value="1"/>
</dbReference>
<dbReference type="SUPFAM" id="SSF81383">
    <property type="entry name" value="F-box domain"/>
    <property type="match status" value="1"/>
</dbReference>
<feature type="compositionally biased region" description="Polar residues" evidence="7">
    <location>
        <begin position="66"/>
        <end position="77"/>
    </location>
</feature>
<reference evidence="10" key="1">
    <citation type="submission" date="2005-12" db="EMBL/GenBank/DDBJ databases">
        <authorList>
            <consortium name="NIH - Xenopus Gene Collection (XGC) project"/>
        </authorList>
    </citation>
    <scope>NUCLEOTIDE SEQUENCE [LARGE SCALE MRNA]</scope>
    <source>
        <tissue evidence="10">Oocytes</tissue>
    </source>
</reference>
<evidence type="ECO:0000313" key="10">
    <source>
        <dbReference type="EMBL" id="AAI10920.1"/>
    </source>
</evidence>
<dbReference type="PANTHER" id="PTHR15493">
    <property type="entry name" value="F-BOX ONLY PROTEIN 5 AND 43"/>
    <property type="match status" value="1"/>
</dbReference>
<dbReference type="Pfam" id="PF00646">
    <property type="entry name" value="F-box"/>
    <property type="match status" value="1"/>
</dbReference>